<protein>
    <recommendedName>
        <fullName evidence="2">Up-regulated in Daf-2 domain-containing protein</fullName>
    </recommendedName>
</protein>
<dbReference type="InterPro" id="IPR041157">
    <property type="entry name" value="PUD1/2"/>
</dbReference>
<feature type="region of interest" description="Disordered" evidence="1">
    <location>
        <begin position="90"/>
        <end position="110"/>
    </location>
</feature>
<evidence type="ECO:0000259" key="2">
    <source>
        <dbReference type="Pfam" id="PF18457"/>
    </source>
</evidence>
<dbReference type="Gene3D" id="2.60.40.3820">
    <property type="match status" value="2"/>
</dbReference>
<sequence>MTKRTAKVVIRNNTSNPIAAVGVAHKYSDDYKNSGSWGIVQPGEVTEETMEVEYNTGFLTTGRDWWLVTWYSMDMKTLTEIVINDGGSIEFKSKSGDSETGYNSEDVKTE</sequence>
<gene>
    <name evidence="3" type="ORF">jhhlp_008168</name>
</gene>
<dbReference type="EMBL" id="NLAX01001584">
    <property type="protein sequence ID" value="PKS05649.1"/>
    <property type="molecule type" value="Genomic_DNA"/>
</dbReference>
<dbReference type="PANTHER" id="PTHR31557">
    <property type="entry name" value="5C820-RELATED-RELATED"/>
    <property type="match status" value="1"/>
</dbReference>
<feature type="domain" description="Up-regulated in Daf-2" evidence="2">
    <location>
        <begin position="2"/>
        <end position="74"/>
    </location>
</feature>
<comment type="caution">
    <text evidence="3">The sequence shown here is derived from an EMBL/GenBank/DDBJ whole genome shotgun (WGS) entry which is preliminary data.</text>
</comment>
<proteinExistence type="predicted"/>
<reference evidence="3 4" key="1">
    <citation type="journal article" date="2017" name="G3 (Bethesda)">
        <title>First Draft Genome Sequence of the Pathogenic Fungus Lomentospora prolificans (Formerly Scedosporium prolificans).</title>
        <authorList>
            <person name="Luo R."/>
            <person name="Zimin A."/>
            <person name="Workman R."/>
            <person name="Fan Y."/>
            <person name="Pertea G."/>
            <person name="Grossman N."/>
            <person name="Wear M.P."/>
            <person name="Jia B."/>
            <person name="Miller H."/>
            <person name="Casadevall A."/>
            <person name="Timp W."/>
            <person name="Zhang S.X."/>
            <person name="Salzberg S.L."/>
        </authorList>
    </citation>
    <scope>NUCLEOTIDE SEQUENCE [LARGE SCALE GENOMIC DNA]</scope>
    <source>
        <strain evidence="3 4">JHH-5317</strain>
    </source>
</reference>
<dbReference type="AlphaFoldDB" id="A0A2N3MZP3"/>
<dbReference type="InParanoid" id="A0A2N3MZP3"/>
<dbReference type="VEuPathDB" id="FungiDB:jhhlp_008168"/>
<dbReference type="Pfam" id="PF18457">
    <property type="entry name" value="PUD1_2"/>
    <property type="match status" value="1"/>
</dbReference>
<name>A0A2N3MZP3_9PEZI</name>
<organism evidence="3 4">
    <name type="scientific">Lomentospora prolificans</name>
    <dbReference type="NCBI Taxonomy" id="41688"/>
    <lineage>
        <taxon>Eukaryota</taxon>
        <taxon>Fungi</taxon>
        <taxon>Dikarya</taxon>
        <taxon>Ascomycota</taxon>
        <taxon>Pezizomycotina</taxon>
        <taxon>Sordariomycetes</taxon>
        <taxon>Hypocreomycetidae</taxon>
        <taxon>Microascales</taxon>
        <taxon>Microascaceae</taxon>
        <taxon>Lomentospora</taxon>
    </lineage>
</organism>
<evidence type="ECO:0000256" key="1">
    <source>
        <dbReference type="SAM" id="MobiDB-lite"/>
    </source>
</evidence>
<evidence type="ECO:0000313" key="3">
    <source>
        <dbReference type="EMBL" id="PKS05649.1"/>
    </source>
</evidence>
<keyword evidence="4" id="KW-1185">Reference proteome</keyword>
<evidence type="ECO:0000313" key="4">
    <source>
        <dbReference type="Proteomes" id="UP000233524"/>
    </source>
</evidence>
<dbReference type="PANTHER" id="PTHR31557:SF0">
    <property type="entry name" value="5C820-RELATED"/>
    <property type="match status" value="1"/>
</dbReference>
<accession>A0A2N3MZP3</accession>
<dbReference type="OrthoDB" id="5785880at2759"/>
<dbReference type="Proteomes" id="UP000233524">
    <property type="component" value="Unassembled WGS sequence"/>
</dbReference>